<evidence type="ECO:0000256" key="1">
    <source>
        <dbReference type="ARBA" id="ARBA00001933"/>
    </source>
</evidence>
<dbReference type="InterPro" id="IPR001926">
    <property type="entry name" value="TrpB-like_PALP"/>
</dbReference>
<keyword evidence="2" id="KW-0663">Pyridoxal phosphate</keyword>
<accession>A0A8U0A423</accession>
<feature type="compositionally biased region" description="Basic and acidic residues" evidence="4">
    <location>
        <begin position="13"/>
        <end position="28"/>
    </location>
</feature>
<dbReference type="GO" id="GO:0006565">
    <property type="term" value="P:L-serine catabolic process"/>
    <property type="evidence" value="ECO:0007669"/>
    <property type="project" value="TreeGrafter"/>
</dbReference>
<dbReference type="InterPro" id="IPR050147">
    <property type="entry name" value="Ser/Thr_Dehydratase"/>
</dbReference>
<dbReference type="GO" id="GO:0003941">
    <property type="term" value="F:L-serine ammonia-lyase activity"/>
    <property type="evidence" value="ECO:0007669"/>
    <property type="project" value="TreeGrafter"/>
</dbReference>
<dbReference type="CDD" id="cd01563">
    <property type="entry name" value="Thr-synth_1"/>
    <property type="match status" value="1"/>
</dbReference>
<dbReference type="GO" id="GO:0006567">
    <property type="term" value="P:L-threonine catabolic process"/>
    <property type="evidence" value="ECO:0007669"/>
    <property type="project" value="TreeGrafter"/>
</dbReference>
<dbReference type="PANTHER" id="PTHR48078:SF6">
    <property type="entry name" value="L-THREONINE DEHYDRATASE CATABOLIC TDCB"/>
    <property type="match status" value="1"/>
</dbReference>
<evidence type="ECO:0000259" key="5">
    <source>
        <dbReference type="Pfam" id="PF00291"/>
    </source>
</evidence>
<keyword evidence="3" id="KW-0456">Lyase</keyword>
<reference evidence="6" key="1">
    <citation type="submission" date="2022-04" db="EMBL/GenBank/DDBJ databases">
        <title>Halocatena sp. nov., isolated from a salt lake.</title>
        <authorList>
            <person name="Cui H.-L."/>
        </authorList>
    </citation>
    <scope>NUCLEOTIDE SEQUENCE</scope>
    <source>
        <strain evidence="6">AD-1</strain>
    </source>
</reference>
<gene>
    <name evidence="6" type="ORF">MW046_04840</name>
</gene>
<protein>
    <submittedName>
        <fullName evidence="6">Threonine synthase</fullName>
    </submittedName>
</protein>
<evidence type="ECO:0000313" key="7">
    <source>
        <dbReference type="Proteomes" id="UP000831768"/>
    </source>
</evidence>
<proteinExistence type="predicted"/>
<feature type="region of interest" description="Disordered" evidence="4">
    <location>
        <begin position="1"/>
        <end position="32"/>
    </location>
</feature>
<dbReference type="GO" id="GO:0009097">
    <property type="term" value="P:isoleucine biosynthetic process"/>
    <property type="evidence" value="ECO:0007669"/>
    <property type="project" value="TreeGrafter"/>
</dbReference>
<feature type="domain" description="Tryptophan synthase beta chain-like PALP" evidence="5">
    <location>
        <begin position="71"/>
        <end position="369"/>
    </location>
</feature>
<dbReference type="RefSeq" id="WP_247994434.1">
    <property type="nucleotide sequence ID" value="NZ_CP096019.1"/>
</dbReference>
<dbReference type="InterPro" id="IPR036052">
    <property type="entry name" value="TrpB-like_PALP_sf"/>
</dbReference>
<dbReference type="GeneID" id="71927349"/>
<dbReference type="AlphaFoldDB" id="A0A8U0A423"/>
<dbReference type="Proteomes" id="UP000831768">
    <property type="component" value="Chromosome"/>
</dbReference>
<organism evidence="6 7">
    <name type="scientific">Halocatena salina</name>
    <dbReference type="NCBI Taxonomy" id="2934340"/>
    <lineage>
        <taxon>Archaea</taxon>
        <taxon>Methanobacteriati</taxon>
        <taxon>Methanobacteriota</taxon>
        <taxon>Stenosarchaea group</taxon>
        <taxon>Halobacteria</taxon>
        <taxon>Halobacteriales</taxon>
        <taxon>Natronomonadaceae</taxon>
        <taxon>Halocatena</taxon>
    </lineage>
</organism>
<evidence type="ECO:0000256" key="4">
    <source>
        <dbReference type="SAM" id="MobiDB-lite"/>
    </source>
</evidence>
<dbReference type="SUPFAM" id="SSF53686">
    <property type="entry name" value="Tryptophan synthase beta subunit-like PLP-dependent enzymes"/>
    <property type="match status" value="1"/>
</dbReference>
<keyword evidence="7" id="KW-1185">Reference proteome</keyword>
<comment type="cofactor">
    <cofactor evidence="1">
        <name>pyridoxal 5'-phosphate</name>
        <dbReference type="ChEBI" id="CHEBI:597326"/>
    </cofactor>
</comment>
<dbReference type="Gene3D" id="3.40.50.1100">
    <property type="match status" value="2"/>
</dbReference>
<dbReference type="PANTHER" id="PTHR48078">
    <property type="entry name" value="THREONINE DEHYDRATASE, MITOCHONDRIAL-RELATED"/>
    <property type="match status" value="1"/>
</dbReference>
<dbReference type="KEGG" id="haad:MW046_04840"/>
<evidence type="ECO:0000256" key="2">
    <source>
        <dbReference type="ARBA" id="ARBA00022898"/>
    </source>
</evidence>
<dbReference type="Pfam" id="PF00291">
    <property type="entry name" value="PALP"/>
    <property type="match status" value="1"/>
</dbReference>
<evidence type="ECO:0000256" key="3">
    <source>
        <dbReference type="ARBA" id="ARBA00023239"/>
    </source>
</evidence>
<dbReference type="EMBL" id="CP096019">
    <property type="protein sequence ID" value="UPM43774.1"/>
    <property type="molecule type" value="Genomic_DNA"/>
</dbReference>
<dbReference type="GO" id="GO:0004794">
    <property type="term" value="F:threonine deaminase activity"/>
    <property type="evidence" value="ECO:0007669"/>
    <property type="project" value="TreeGrafter"/>
</dbReference>
<name>A0A8U0A423_9EURY</name>
<sequence length="388" mass="40917">MKTTPTFAGLRCPETDERFDATTSHHPDGASLDPAYAYEAIELSRAEIERRPFEPGKYEELLPIPADARMSLGEGGTPLVDCPSLAEELGVGRVVIKDEGTNPTGTIADRESVLAVSAARQHGASDVALSTPGDSGQSVAAYAARAGITSHVFVPSRSSFLTKAMINVHGGDMNVVGGRLDDANEAFRNAEADWYSLQPFETPYRHEGTKPVLYELIEQLEWQVPDAVFCPFVGGGPFVGMAKAARELRDLGLVDSVPALYAAQSAACAPIVEAFDAGADEHEPWDVPDTVCGALERPDPKGGALVLDALRETGGGALASSDDTILESAVTVASHEGIGVSVATGAAASAAWELRERFDEDDTVVLINTASAEKDADLLRSHLMGQGI</sequence>
<evidence type="ECO:0000313" key="6">
    <source>
        <dbReference type="EMBL" id="UPM43774.1"/>
    </source>
</evidence>